<dbReference type="InterPro" id="IPR003594">
    <property type="entry name" value="HATPase_dom"/>
</dbReference>
<evidence type="ECO:0000259" key="14">
    <source>
        <dbReference type="PROSITE" id="PS50885"/>
    </source>
</evidence>
<reference evidence="15 17" key="1">
    <citation type="submission" date="2016-01" db="EMBL/GenBank/DDBJ databases">
        <title>Genome Sequences of Twelve Sporeforming Bacillus Species Isolated from Foods.</title>
        <authorList>
            <person name="Berendsen E.M."/>
            <person name="Wells-Bennik M.H."/>
            <person name="Krawcyk A.O."/>
            <person name="De Jong A."/>
            <person name="Holsappel S."/>
            <person name="Eijlander R.T."/>
            <person name="Kuipers O.P."/>
        </authorList>
    </citation>
    <scope>NUCLEOTIDE SEQUENCE [LARGE SCALE GENOMIC DNA]</scope>
    <source>
        <strain evidence="15 17">B4098</strain>
    </source>
</reference>
<evidence type="ECO:0000256" key="9">
    <source>
        <dbReference type="ARBA" id="ARBA00022840"/>
    </source>
</evidence>
<evidence type="ECO:0000256" key="3">
    <source>
        <dbReference type="ARBA" id="ARBA00012438"/>
    </source>
</evidence>
<dbReference type="SUPFAM" id="SSF47384">
    <property type="entry name" value="Homodimeric domain of signal transducing histidine kinase"/>
    <property type="match status" value="1"/>
</dbReference>
<name>A0A150JSF7_HEYCO</name>
<dbReference type="GO" id="GO:0000155">
    <property type="term" value="F:phosphorelay sensor kinase activity"/>
    <property type="evidence" value="ECO:0007669"/>
    <property type="project" value="InterPro"/>
</dbReference>
<evidence type="ECO:0000313" key="17">
    <source>
        <dbReference type="Proteomes" id="UP000075288"/>
    </source>
</evidence>
<evidence type="ECO:0000256" key="5">
    <source>
        <dbReference type="ARBA" id="ARBA00022553"/>
    </source>
</evidence>
<keyword evidence="6" id="KW-0808">Transferase</keyword>
<evidence type="ECO:0000313" key="16">
    <source>
        <dbReference type="EMBL" id="MDL5042296.1"/>
    </source>
</evidence>
<dbReference type="EMBL" id="LQYG01000102">
    <property type="protein sequence ID" value="KYC60021.1"/>
    <property type="molecule type" value="Genomic_DNA"/>
</dbReference>
<protein>
    <recommendedName>
        <fullName evidence="3">histidine kinase</fullName>
        <ecNumber evidence="3">2.7.13.3</ecNumber>
    </recommendedName>
</protein>
<organism evidence="15 17">
    <name type="scientific">Heyndrickxia coagulans</name>
    <name type="common">Weizmannia coagulans</name>
    <dbReference type="NCBI Taxonomy" id="1398"/>
    <lineage>
        <taxon>Bacteria</taxon>
        <taxon>Bacillati</taxon>
        <taxon>Bacillota</taxon>
        <taxon>Bacilli</taxon>
        <taxon>Bacillales</taxon>
        <taxon>Bacillaceae</taxon>
        <taxon>Heyndrickxia</taxon>
    </lineage>
</organism>
<keyword evidence="4" id="KW-1003">Cell membrane</keyword>
<proteinExistence type="predicted"/>
<dbReference type="SUPFAM" id="SSF158472">
    <property type="entry name" value="HAMP domain-like"/>
    <property type="match status" value="1"/>
</dbReference>
<evidence type="ECO:0000256" key="10">
    <source>
        <dbReference type="ARBA" id="ARBA00023012"/>
    </source>
</evidence>
<evidence type="ECO:0000256" key="12">
    <source>
        <dbReference type="SAM" id="Phobius"/>
    </source>
</evidence>
<feature type="transmembrane region" description="Helical" evidence="12">
    <location>
        <begin position="12"/>
        <end position="33"/>
    </location>
</feature>
<dbReference type="EC" id="2.7.13.3" evidence="3"/>
<dbReference type="InterPro" id="IPR050351">
    <property type="entry name" value="BphY/WalK/GraS-like"/>
</dbReference>
<dbReference type="PANTHER" id="PTHR45453:SF1">
    <property type="entry name" value="PHOSPHATE REGULON SENSOR PROTEIN PHOR"/>
    <property type="match status" value="1"/>
</dbReference>
<dbReference type="PROSITE" id="PS50109">
    <property type="entry name" value="HIS_KIN"/>
    <property type="match status" value="1"/>
</dbReference>
<evidence type="ECO:0000256" key="4">
    <source>
        <dbReference type="ARBA" id="ARBA00022475"/>
    </source>
</evidence>
<dbReference type="CDD" id="cd00075">
    <property type="entry name" value="HATPase"/>
    <property type="match status" value="1"/>
</dbReference>
<keyword evidence="9" id="KW-0067">ATP-binding</keyword>
<dbReference type="InterPro" id="IPR003661">
    <property type="entry name" value="HisK_dim/P_dom"/>
</dbReference>
<sequence length="465" mass="53570">MTKLKHLNHISFKIGLIFFVIMIDLEGFVIYFLHQNIVKERVKDEFNSLLVRSNSHRDVLEQYNDPDSIHRVAVLESKSDLIVIVLNGNKKSIIASRPLDRGMRNIISKPVGKITHKGKIIEKHWEDEKYIASVSPFKNGYVYMFKDTKQVQQLISQMNHHFWIAGLLAFGITLILIILLSRILARPLINMKVATKKIAKGDLSVEIPVYSKDELGQLAESIRTLAREWNHLREERSEFLASISHELRTPLTYIKGYADIARKNNCADNETYLNIIYEEAAKLSDMIQNLFDLAKMDRNSFQIQKQNFPLFQMLKQIEHKLSPAFQNKRIILTVKCHPSIQLIADPVRFEQVVINLLDNAYKYSEPHTNIFLTVKKADGAWKLIVQDHGKGIPEEDLPYIFERFYRVDKSRSRSFGGTGLGLAIVKEIVEAHNWHIHADSREGIGTTMEIRFQGGDIIEEAAARR</sequence>
<dbReference type="SMART" id="SM00304">
    <property type="entry name" value="HAMP"/>
    <property type="match status" value="1"/>
</dbReference>
<dbReference type="EMBL" id="JASUZX010000003">
    <property type="protein sequence ID" value="MDL5042296.1"/>
    <property type="molecule type" value="Genomic_DNA"/>
</dbReference>
<dbReference type="Gene3D" id="6.10.340.10">
    <property type="match status" value="1"/>
</dbReference>
<dbReference type="GO" id="GO:0005886">
    <property type="term" value="C:plasma membrane"/>
    <property type="evidence" value="ECO:0007669"/>
    <property type="project" value="UniProtKB-SubCell"/>
</dbReference>
<dbReference type="RefSeq" id="WP_046721673.1">
    <property type="nucleotide sequence ID" value="NZ_CP025437.1"/>
</dbReference>
<keyword evidence="5" id="KW-0597">Phosphoprotein</keyword>
<dbReference type="SMART" id="SM00388">
    <property type="entry name" value="HisKA"/>
    <property type="match status" value="1"/>
</dbReference>
<dbReference type="Proteomes" id="UP000075288">
    <property type="component" value="Unassembled WGS sequence"/>
</dbReference>
<comment type="catalytic activity">
    <reaction evidence="1">
        <text>ATP + protein L-histidine = ADP + protein N-phospho-L-histidine.</text>
        <dbReference type="EC" id="2.7.13.3"/>
    </reaction>
</comment>
<feature type="domain" description="HAMP" evidence="14">
    <location>
        <begin position="182"/>
        <end position="234"/>
    </location>
</feature>
<evidence type="ECO:0000256" key="2">
    <source>
        <dbReference type="ARBA" id="ARBA00004651"/>
    </source>
</evidence>
<evidence type="ECO:0000256" key="8">
    <source>
        <dbReference type="ARBA" id="ARBA00022777"/>
    </source>
</evidence>
<dbReference type="GO" id="GO:0005524">
    <property type="term" value="F:ATP binding"/>
    <property type="evidence" value="ECO:0007669"/>
    <property type="project" value="UniProtKB-KW"/>
</dbReference>
<keyword evidence="11 12" id="KW-0472">Membrane</keyword>
<keyword evidence="10" id="KW-0902">Two-component regulatory system</keyword>
<dbReference type="InterPro" id="IPR004358">
    <property type="entry name" value="Sig_transdc_His_kin-like_C"/>
</dbReference>
<dbReference type="InterPro" id="IPR003660">
    <property type="entry name" value="HAMP_dom"/>
</dbReference>
<dbReference type="GO" id="GO:0004721">
    <property type="term" value="F:phosphoprotein phosphatase activity"/>
    <property type="evidence" value="ECO:0007669"/>
    <property type="project" value="TreeGrafter"/>
</dbReference>
<dbReference type="InterPro" id="IPR005467">
    <property type="entry name" value="His_kinase_dom"/>
</dbReference>
<dbReference type="FunFam" id="1.10.287.130:FF:000001">
    <property type="entry name" value="Two-component sensor histidine kinase"/>
    <property type="match status" value="1"/>
</dbReference>
<dbReference type="SUPFAM" id="SSF55874">
    <property type="entry name" value="ATPase domain of HSP90 chaperone/DNA topoisomerase II/histidine kinase"/>
    <property type="match status" value="1"/>
</dbReference>
<accession>A0A150JSF7</accession>
<feature type="transmembrane region" description="Helical" evidence="12">
    <location>
        <begin position="162"/>
        <end position="185"/>
    </location>
</feature>
<gene>
    <name evidence="15" type="ORF">B4098_2318</name>
    <name evidence="16" type="ORF">QN341_14915</name>
</gene>
<dbReference type="Proteomes" id="UP001223084">
    <property type="component" value="Unassembled WGS sequence"/>
</dbReference>
<keyword evidence="7" id="KW-0547">Nucleotide-binding</keyword>
<dbReference type="GO" id="GO:0016036">
    <property type="term" value="P:cellular response to phosphate starvation"/>
    <property type="evidence" value="ECO:0007669"/>
    <property type="project" value="TreeGrafter"/>
</dbReference>
<dbReference type="FunFam" id="3.30.565.10:FF:000006">
    <property type="entry name" value="Sensor histidine kinase WalK"/>
    <property type="match status" value="1"/>
</dbReference>
<evidence type="ECO:0000256" key="6">
    <source>
        <dbReference type="ARBA" id="ARBA00022679"/>
    </source>
</evidence>
<dbReference type="Pfam" id="PF00672">
    <property type="entry name" value="HAMP"/>
    <property type="match status" value="1"/>
</dbReference>
<evidence type="ECO:0000313" key="15">
    <source>
        <dbReference type="EMBL" id="KYC60021.1"/>
    </source>
</evidence>
<comment type="subcellular location">
    <subcellularLocation>
        <location evidence="2">Cell membrane</location>
        <topology evidence="2">Multi-pass membrane protein</topology>
    </subcellularLocation>
</comment>
<dbReference type="Pfam" id="PF02518">
    <property type="entry name" value="HATPase_c"/>
    <property type="match status" value="1"/>
</dbReference>
<dbReference type="InterPro" id="IPR036097">
    <property type="entry name" value="HisK_dim/P_sf"/>
</dbReference>
<evidence type="ECO:0000256" key="11">
    <source>
        <dbReference type="ARBA" id="ARBA00023136"/>
    </source>
</evidence>
<reference evidence="16" key="2">
    <citation type="submission" date="2023-06" db="EMBL/GenBank/DDBJ databases">
        <title>Probiogenomic evaluation and L lactic producing Weizmannia coaggulans BKMTCR2-2 from tree bark.</title>
        <authorList>
            <person name="Mahittikon J."/>
            <person name="Tanasupawat S."/>
        </authorList>
    </citation>
    <scope>NUCLEOTIDE SEQUENCE</scope>
    <source>
        <strain evidence="16">BKMTCR2-2</strain>
    </source>
</reference>
<keyword evidence="12" id="KW-0812">Transmembrane</keyword>
<dbReference type="CDD" id="cd06225">
    <property type="entry name" value="HAMP"/>
    <property type="match status" value="1"/>
</dbReference>
<evidence type="ECO:0000256" key="7">
    <source>
        <dbReference type="ARBA" id="ARBA00022741"/>
    </source>
</evidence>
<dbReference type="InterPro" id="IPR036890">
    <property type="entry name" value="HATPase_C_sf"/>
</dbReference>
<evidence type="ECO:0000259" key="13">
    <source>
        <dbReference type="PROSITE" id="PS50109"/>
    </source>
</evidence>
<feature type="domain" description="Histidine kinase" evidence="13">
    <location>
        <begin position="242"/>
        <end position="456"/>
    </location>
</feature>
<dbReference type="Pfam" id="PF00512">
    <property type="entry name" value="HisKA"/>
    <property type="match status" value="1"/>
</dbReference>
<dbReference type="PRINTS" id="PR00344">
    <property type="entry name" value="BCTRLSENSOR"/>
</dbReference>
<evidence type="ECO:0000256" key="1">
    <source>
        <dbReference type="ARBA" id="ARBA00000085"/>
    </source>
</evidence>
<dbReference type="PANTHER" id="PTHR45453">
    <property type="entry name" value="PHOSPHATE REGULON SENSOR PROTEIN PHOR"/>
    <property type="match status" value="1"/>
</dbReference>
<dbReference type="PATRIC" id="fig|1398.26.peg.1140"/>
<dbReference type="PROSITE" id="PS50885">
    <property type="entry name" value="HAMP"/>
    <property type="match status" value="1"/>
</dbReference>
<keyword evidence="8 16" id="KW-0418">Kinase</keyword>
<comment type="caution">
    <text evidence="15">The sequence shown here is derived from an EMBL/GenBank/DDBJ whole genome shotgun (WGS) entry which is preliminary data.</text>
</comment>
<dbReference type="CDD" id="cd00082">
    <property type="entry name" value="HisKA"/>
    <property type="match status" value="1"/>
</dbReference>
<dbReference type="Gene3D" id="1.10.287.130">
    <property type="match status" value="1"/>
</dbReference>
<dbReference type="Gene3D" id="3.30.565.10">
    <property type="entry name" value="Histidine kinase-like ATPase, C-terminal domain"/>
    <property type="match status" value="1"/>
</dbReference>
<dbReference type="AlphaFoldDB" id="A0A150JSF7"/>
<keyword evidence="12" id="KW-1133">Transmembrane helix</keyword>
<dbReference type="SMART" id="SM00387">
    <property type="entry name" value="HATPase_c"/>
    <property type="match status" value="1"/>
</dbReference>